<dbReference type="Gene3D" id="1.25.70.10">
    <property type="entry name" value="Transcription termination factor 3, mitochondrial"/>
    <property type="match status" value="1"/>
</dbReference>
<protein>
    <submittedName>
        <fullName evidence="4">Uncharacterized protein</fullName>
    </submittedName>
</protein>
<dbReference type="EMBL" id="CACVBM020001085">
    <property type="protein sequence ID" value="CAA7029786.1"/>
    <property type="molecule type" value="Genomic_DNA"/>
</dbReference>
<name>A0A6D2IT57_9BRAS</name>
<evidence type="ECO:0000256" key="3">
    <source>
        <dbReference type="ARBA" id="ARBA00022946"/>
    </source>
</evidence>
<dbReference type="GO" id="GO:0006353">
    <property type="term" value="P:DNA-templated transcription termination"/>
    <property type="evidence" value="ECO:0007669"/>
    <property type="project" value="UniProtKB-KW"/>
</dbReference>
<keyword evidence="2" id="KW-0806">Transcription termination</keyword>
<sequence length="115" mass="12867">MYSLIHHGRRLLDFQKCRNLIISSVNLFPNDSAFSDSFFSTSAGDGRKGQNFTVSYLIDSLGFTTKLAEPISKKVTFDEKRNPDSVLSLLTSHGFTDSQISDIITDYPQLLIEDA</sequence>
<dbReference type="PANTHER" id="PTHR13068:SF220">
    <property type="entry name" value="F8K4.20 PROTEIN-RELATED"/>
    <property type="match status" value="1"/>
</dbReference>
<reference evidence="4" key="1">
    <citation type="submission" date="2020-01" db="EMBL/GenBank/DDBJ databases">
        <authorList>
            <person name="Mishra B."/>
        </authorList>
    </citation>
    <scope>NUCLEOTIDE SEQUENCE [LARGE SCALE GENOMIC DNA]</scope>
</reference>
<organism evidence="4 5">
    <name type="scientific">Microthlaspi erraticum</name>
    <dbReference type="NCBI Taxonomy" id="1685480"/>
    <lineage>
        <taxon>Eukaryota</taxon>
        <taxon>Viridiplantae</taxon>
        <taxon>Streptophyta</taxon>
        <taxon>Embryophyta</taxon>
        <taxon>Tracheophyta</taxon>
        <taxon>Spermatophyta</taxon>
        <taxon>Magnoliopsida</taxon>
        <taxon>eudicotyledons</taxon>
        <taxon>Gunneridae</taxon>
        <taxon>Pentapetalae</taxon>
        <taxon>rosids</taxon>
        <taxon>malvids</taxon>
        <taxon>Brassicales</taxon>
        <taxon>Brassicaceae</taxon>
        <taxon>Coluteocarpeae</taxon>
        <taxon>Microthlaspi</taxon>
    </lineage>
</organism>
<evidence type="ECO:0000313" key="4">
    <source>
        <dbReference type="EMBL" id="CAA7029786.1"/>
    </source>
</evidence>
<dbReference type="OrthoDB" id="637682at2759"/>
<gene>
    <name evidence="4" type="ORF">MERR_LOCUS17021</name>
</gene>
<dbReference type="AlphaFoldDB" id="A0A6D2IT57"/>
<accession>A0A6D2IT57</accession>
<dbReference type="Proteomes" id="UP000467841">
    <property type="component" value="Unassembled WGS sequence"/>
</dbReference>
<proteinExistence type="inferred from homology"/>
<dbReference type="PANTHER" id="PTHR13068">
    <property type="entry name" value="CGI-12 PROTEIN-RELATED"/>
    <property type="match status" value="1"/>
</dbReference>
<dbReference type="Pfam" id="PF02536">
    <property type="entry name" value="mTERF"/>
    <property type="match status" value="1"/>
</dbReference>
<keyword evidence="3" id="KW-0809">Transit peptide</keyword>
<evidence type="ECO:0000256" key="2">
    <source>
        <dbReference type="ARBA" id="ARBA00022472"/>
    </source>
</evidence>
<dbReference type="InterPro" id="IPR038538">
    <property type="entry name" value="MTERF_sf"/>
</dbReference>
<evidence type="ECO:0000313" key="5">
    <source>
        <dbReference type="Proteomes" id="UP000467841"/>
    </source>
</evidence>
<dbReference type="GO" id="GO:0003676">
    <property type="term" value="F:nucleic acid binding"/>
    <property type="evidence" value="ECO:0007669"/>
    <property type="project" value="InterPro"/>
</dbReference>
<dbReference type="GO" id="GO:0005737">
    <property type="term" value="C:cytoplasm"/>
    <property type="evidence" value="ECO:0007669"/>
    <property type="project" value="UniProtKB-ARBA"/>
</dbReference>
<keyword evidence="2" id="KW-0805">Transcription regulation</keyword>
<comment type="similarity">
    <text evidence="1">Belongs to the mTERF family.</text>
</comment>
<keyword evidence="2" id="KW-0804">Transcription</keyword>
<dbReference type="InterPro" id="IPR003690">
    <property type="entry name" value="MTERF"/>
</dbReference>
<evidence type="ECO:0000256" key="1">
    <source>
        <dbReference type="ARBA" id="ARBA00007692"/>
    </source>
</evidence>
<keyword evidence="5" id="KW-1185">Reference proteome</keyword>
<comment type="caution">
    <text evidence="4">The sequence shown here is derived from an EMBL/GenBank/DDBJ whole genome shotgun (WGS) entry which is preliminary data.</text>
</comment>